<evidence type="ECO:0000313" key="2">
    <source>
        <dbReference type="Proteomes" id="UP000501690"/>
    </source>
</evidence>
<name>A0A4D6NN29_VIGUN</name>
<protein>
    <submittedName>
        <fullName evidence="1">Uncharacterized protein</fullName>
    </submittedName>
</protein>
<dbReference type="EMBL" id="CP039355">
    <property type="protein sequence ID" value="QCE13959.1"/>
    <property type="molecule type" value="Genomic_DNA"/>
</dbReference>
<dbReference type="AlphaFoldDB" id="A0A4D6NN29"/>
<keyword evidence="2" id="KW-1185">Reference proteome</keyword>
<reference evidence="1 2" key="1">
    <citation type="submission" date="2019-04" db="EMBL/GenBank/DDBJ databases">
        <title>An improved genome assembly and genetic linkage map for asparagus bean, Vigna unguiculata ssp. sesquipedialis.</title>
        <authorList>
            <person name="Xia Q."/>
            <person name="Zhang R."/>
            <person name="Dong Y."/>
        </authorList>
    </citation>
    <scope>NUCLEOTIDE SEQUENCE [LARGE SCALE GENOMIC DNA]</scope>
    <source>
        <tissue evidence="1">Leaf</tissue>
    </source>
</reference>
<dbReference type="Proteomes" id="UP000501690">
    <property type="component" value="Linkage Group LG11"/>
</dbReference>
<proteinExistence type="predicted"/>
<gene>
    <name evidence="1" type="ORF">DEO72_LG11g957</name>
</gene>
<accession>A0A4D6NN29</accession>
<organism evidence="1 2">
    <name type="scientific">Vigna unguiculata</name>
    <name type="common">Cowpea</name>
    <dbReference type="NCBI Taxonomy" id="3917"/>
    <lineage>
        <taxon>Eukaryota</taxon>
        <taxon>Viridiplantae</taxon>
        <taxon>Streptophyta</taxon>
        <taxon>Embryophyta</taxon>
        <taxon>Tracheophyta</taxon>
        <taxon>Spermatophyta</taxon>
        <taxon>Magnoliopsida</taxon>
        <taxon>eudicotyledons</taxon>
        <taxon>Gunneridae</taxon>
        <taxon>Pentapetalae</taxon>
        <taxon>rosids</taxon>
        <taxon>fabids</taxon>
        <taxon>Fabales</taxon>
        <taxon>Fabaceae</taxon>
        <taxon>Papilionoideae</taxon>
        <taxon>50 kb inversion clade</taxon>
        <taxon>NPAAA clade</taxon>
        <taxon>indigoferoid/millettioid clade</taxon>
        <taxon>Phaseoleae</taxon>
        <taxon>Vigna</taxon>
    </lineage>
</organism>
<sequence>MSAKRISMSIAMFIIVLTTITLQSFIVVANDLMSPTSRVGESVDLSRSCKNPTTKFCMRIQR</sequence>
<evidence type="ECO:0000313" key="1">
    <source>
        <dbReference type="EMBL" id="QCE13959.1"/>
    </source>
</evidence>